<dbReference type="PANTHER" id="PTHR14628">
    <property type="entry name" value="BEN DOMAIN-CONTAINING PROTEIN 5"/>
    <property type="match status" value="1"/>
</dbReference>
<evidence type="ECO:0000313" key="1">
    <source>
        <dbReference type="EMBL" id="KAK8773810.1"/>
    </source>
</evidence>
<dbReference type="AlphaFoldDB" id="A0AAQ4EGJ1"/>
<organism evidence="1 2">
    <name type="scientific">Amblyomma americanum</name>
    <name type="common">Lone star tick</name>
    <dbReference type="NCBI Taxonomy" id="6943"/>
    <lineage>
        <taxon>Eukaryota</taxon>
        <taxon>Metazoa</taxon>
        <taxon>Ecdysozoa</taxon>
        <taxon>Arthropoda</taxon>
        <taxon>Chelicerata</taxon>
        <taxon>Arachnida</taxon>
        <taxon>Acari</taxon>
        <taxon>Parasitiformes</taxon>
        <taxon>Ixodida</taxon>
        <taxon>Ixodoidea</taxon>
        <taxon>Ixodidae</taxon>
        <taxon>Amblyomminae</taxon>
        <taxon>Amblyomma</taxon>
    </lineage>
</organism>
<name>A0AAQ4EGJ1_AMBAM</name>
<reference evidence="1 2" key="1">
    <citation type="journal article" date="2023" name="Arcadia Sci">
        <title>De novo assembly of a long-read Amblyomma americanum tick genome.</title>
        <authorList>
            <person name="Chou S."/>
            <person name="Poskanzer K.E."/>
            <person name="Rollins M."/>
            <person name="Thuy-Boun P.S."/>
        </authorList>
    </citation>
    <scope>NUCLEOTIDE SEQUENCE [LARGE SCALE GENOMIC DNA]</scope>
    <source>
        <strain evidence="1">F_SG_1</strain>
        <tissue evidence="1">Salivary glands</tissue>
    </source>
</reference>
<dbReference type="InterPro" id="IPR040391">
    <property type="entry name" value="BEND5"/>
</dbReference>
<dbReference type="EMBL" id="JARKHS020016320">
    <property type="protein sequence ID" value="KAK8773810.1"/>
    <property type="molecule type" value="Genomic_DNA"/>
</dbReference>
<dbReference type="GO" id="GO:0003677">
    <property type="term" value="F:DNA binding"/>
    <property type="evidence" value="ECO:0007669"/>
    <property type="project" value="InterPro"/>
</dbReference>
<accession>A0AAQ4EGJ1</accession>
<sequence>MQHQMRSFVKKCAPLLGRNLQKTKMLGCQHDVLLSGTVQQRLNNPHLKLLPAHPLQAPLLGCLKPVVLQQGPARNLLKILRTFPMALFTSGIVLTKVQANRIMSHKTSSLVVKETAQAIWTQSGLAMRSVKGGVAPRKRGTAETAKPRLTPEKVEVVAATLEHWGKVNKNDIRAAMKNLTNILCEKIQDCVKSERRQQLTQQALL</sequence>
<comment type="caution">
    <text evidence="1">The sequence shown here is derived from an EMBL/GenBank/DDBJ whole genome shotgun (WGS) entry which is preliminary data.</text>
</comment>
<keyword evidence="2" id="KW-1185">Reference proteome</keyword>
<gene>
    <name evidence="1" type="ORF">V5799_011655</name>
</gene>
<evidence type="ECO:0008006" key="3">
    <source>
        <dbReference type="Google" id="ProtNLM"/>
    </source>
</evidence>
<protein>
    <recommendedName>
        <fullName evidence="3">BEN domain-containing protein</fullName>
    </recommendedName>
</protein>
<dbReference type="Proteomes" id="UP001321473">
    <property type="component" value="Unassembled WGS sequence"/>
</dbReference>
<dbReference type="PANTHER" id="PTHR14628:SF1">
    <property type="entry name" value="BEN DOMAIN-CONTAINING PROTEIN 5"/>
    <property type="match status" value="1"/>
</dbReference>
<dbReference type="Gene3D" id="1.10.10.2590">
    <property type="entry name" value="BEN domain"/>
    <property type="match status" value="1"/>
</dbReference>
<evidence type="ECO:0000313" key="2">
    <source>
        <dbReference type="Proteomes" id="UP001321473"/>
    </source>
</evidence>
<dbReference type="GO" id="GO:0045892">
    <property type="term" value="P:negative regulation of DNA-templated transcription"/>
    <property type="evidence" value="ECO:0007669"/>
    <property type="project" value="InterPro"/>
</dbReference>
<proteinExistence type="predicted"/>